<dbReference type="PROSITE" id="PS50181">
    <property type="entry name" value="FBOX"/>
    <property type="match status" value="1"/>
</dbReference>
<dbReference type="Proteomes" id="UP000054097">
    <property type="component" value="Unassembled WGS sequence"/>
</dbReference>
<accession>A0A0C2X565</accession>
<gene>
    <name evidence="2" type="ORF">M408DRAFT_26942</name>
</gene>
<reference evidence="3" key="2">
    <citation type="submission" date="2015-01" db="EMBL/GenBank/DDBJ databases">
        <title>Evolutionary Origins and Diversification of the Mycorrhizal Mutualists.</title>
        <authorList>
            <consortium name="DOE Joint Genome Institute"/>
            <consortium name="Mycorrhizal Genomics Consortium"/>
            <person name="Kohler A."/>
            <person name="Kuo A."/>
            <person name="Nagy L.G."/>
            <person name="Floudas D."/>
            <person name="Copeland A."/>
            <person name="Barry K.W."/>
            <person name="Cichocki N."/>
            <person name="Veneault-Fourrey C."/>
            <person name="LaButti K."/>
            <person name="Lindquist E.A."/>
            <person name="Lipzen A."/>
            <person name="Lundell T."/>
            <person name="Morin E."/>
            <person name="Murat C."/>
            <person name="Riley R."/>
            <person name="Ohm R."/>
            <person name="Sun H."/>
            <person name="Tunlid A."/>
            <person name="Henrissat B."/>
            <person name="Grigoriev I.V."/>
            <person name="Hibbett D.S."/>
            <person name="Martin F."/>
        </authorList>
    </citation>
    <scope>NUCLEOTIDE SEQUENCE [LARGE SCALE GENOMIC DNA]</scope>
    <source>
        <strain evidence="3">MAFF 305830</strain>
    </source>
</reference>
<reference evidence="2 3" key="1">
    <citation type="submission" date="2014-04" db="EMBL/GenBank/DDBJ databases">
        <authorList>
            <consortium name="DOE Joint Genome Institute"/>
            <person name="Kuo A."/>
            <person name="Zuccaro A."/>
            <person name="Kohler A."/>
            <person name="Nagy L.G."/>
            <person name="Floudas D."/>
            <person name="Copeland A."/>
            <person name="Barry K.W."/>
            <person name="Cichocki N."/>
            <person name="Veneault-Fourrey C."/>
            <person name="LaButti K."/>
            <person name="Lindquist E.A."/>
            <person name="Lipzen A."/>
            <person name="Lundell T."/>
            <person name="Morin E."/>
            <person name="Murat C."/>
            <person name="Sun H."/>
            <person name="Tunlid A."/>
            <person name="Henrissat B."/>
            <person name="Grigoriev I.V."/>
            <person name="Hibbett D.S."/>
            <person name="Martin F."/>
            <person name="Nordberg H.P."/>
            <person name="Cantor M.N."/>
            <person name="Hua S.X."/>
        </authorList>
    </citation>
    <scope>NUCLEOTIDE SEQUENCE [LARGE SCALE GENOMIC DNA]</scope>
    <source>
        <strain evidence="2 3">MAFF 305830</strain>
    </source>
</reference>
<name>A0A0C2X565_SERVB</name>
<dbReference type="HOGENOM" id="CLU_647518_0_0_1"/>
<dbReference type="AlphaFoldDB" id="A0A0C2X565"/>
<evidence type="ECO:0000259" key="1">
    <source>
        <dbReference type="PROSITE" id="PS50181"/>
    </source>
</evidence>
<organism evidence="2 3">
    <name type="scientific">Serendipita vermifera MAFF 305830</name>
    <dbReference type="NCBI Taxonomy" id="933852"/>
    <lineage>
        <taxon>Eukaryota</taxon>
        <taxon>Fungi</taxon>
        <taxon>Dikarya</taxon>
        <taxon>Basidiomycota</taxon>
        <taxon>Agaricomycotina</taxon>
        <taxon>Agaricomycetes</taxon>
        <taxon>Sebacinales</taxon>
        <taxon>Serendipitaceae</taxon>
        <taxon>Serendipita</taxon>
    </lineage>
</organism>
<protein>
    <recommendedName>
        <fullName evidence="1">F-box domain-containing protein</fullName>
    </recommendedName>
</protein>
<evidence type="ECO:0000313" key="2">
    <source>
        <dbReference type="EMBL" id="KIM24472.1"/>
    </source>
</evidence>
<proteinExistence type="predicted"/>
<evidence type="ECO:0000313" key="3">
    <source>
        <dbReference type="Proteomes" id="UP000054097"/>
    </source>
</evidence>
<dbReference type="EMBL" id="KN824323">
    <property type="protein sequence ID" value="KIM24472.1"/>
    <property type="molecule type" value="Genomic_DNA"/>
</dbReference>
<keyword evidence="3" id="KW-1185">Reference proteome</keyword>
<sequence>MAALFRNQRTFVPQPATRRHVQLSLLLGDGNTADDAIIVLASALVLDSTSVQTEFLLRLPTELLLQIVSYITNRDDLYSLYATCRTLSLIVRHSLYNCIDTRPPPPPFTGRSIRDDHRPFNAAQHQKIFRTLRSQPHISSLVTELRVALPKCTKDQFKPARGFWTGPKDWCRAIEKHLALALVQLVNLEVLDFQCGLCPIRLDSVSRGKKHDYLCKLGAKHLRELRLSCVCRESRDLAETRTILSAPCLQSITTLSWDIQLSCVQWEVTGDMSQLDQCLLHLHTLSYDANPLLDRLVTLRRIRHLEASRDEWTPLTALSSPDVARNLRFLVLYRRGHSSLCYYQQPNHSAELWMQTCLPNNAQSYSNLRHVGIFDFFGTPVRRPRAPDLGHALICENLILTGNENLARNATIMLASALVFDPSA</sequence>
<dbReference type="Pfam" id="PF12937">
    <property type="entry name" value="F-box-like"/>
    <property type="match status" value="1"/>
</dbReference>
<feature type="domain" description="F-box" evidence="1">
    <location>
        <begin position="53"/>
        <end position="99"/>
    </location>
</feature>
<dbReference type="InterPro" id="IPR001810">
    <property type="entry name" value="F-box_dom"/>
</dbReference>
<dbReference type="InterPro" id="IPR036047">
    <property type="entry name" value="F-box-like_dom_sf"/>
</dbReference>
<dbReference type="SUPFAM" id="SSF81383">
    <property type="entry name" value="F-box domain"/>
    <property type="match status" value="1"/>
</dbReference>